<dbReference type="RefSeq" id="WP_273381554.1">
    <property type="nucleotide sequence ID" value="NZ_PIUK01000339.1"/>
</dbReference>
<proteinExistence type="predicted"/>
<comment type="caution">
    <text evidence="2">The sequence shown here is derived from an EMBL/GenBank/DDBJ whole genome shotgun (WGS) entry which is preliminary data.</text>
</comment>
<accession>A0A953IBR6</accession>
<dbReference type="Pfam" id="PF13349">
    <property type="entry name" value="DUF4097"/>
    <property type="match status" value="1"/>
</dbReference>
<protein>
    <recommendedName>
        <fullName evidence="1">DUF4097 domain-containing protein</fullName>
    </recommendedName>
</protein>
<gene>
    <name evidence="2" type="ORF">CWE10_18335</name>
</gene>
<evidence type="ECO:0000259" key="1">
    <source>
        <dbReference type="Pfam" id="PF13349"/>
    </source>
</evidence>
<dbReference type="AlphaFoldDB" id="A0A953IBR6"/>
<reference evidence="2" key="1">
    <citation type="submission" date="2017-11" db="EMBL/GenBank/DDBJ databases">
        <title>Three new genomes from thermophilic consortium.</title>
        <authorList>
            <person name="Quaggio R."/>
            <person name="Amgarten D."/>
            <person name="Setubal J.C."/>
        </authorList>
    </citation>
    <scope>NUCLEOTIDE SEQUENCE</scope>
    <source>
        <strain evidence="2">ZCTH01-B2</strain>
    </source>
</reference>
<feature type="domain" description="DUF4097" evidence="1">
    <location>
        <begin position="49"/>
        <end position="294"/>
    </location>
</feature>
<dbReference type="PROSITE" id="PS51257">
    <property type="entry name" value="PROKAR_LIPOPROTEIN"/>
    <property type="match status" value="1"/>
</dbReference>
<name>A0A953IBR6_SYMTR</name>
<evidence type="ECO:0000313" key="3">
    <source>
        <dbReference type="Proteomes" id="UP000732377"/>
    </source>
</evidence>
<dbReference type="Proteomes" id="UP000732377">
    <property type="component" value="Unassembled WGS sequence"/>
</dbReference>
<dbReference type="InterPro" id="IPR025164">
    <property type="entry name" value="Toastrack_DUF4097"/>
</dbReference>
<evidence type="ECO:0000313" key="2">
    <source>
        <dbReference type="EMBL" id="MBY6278098.1"/>
    </source>
</evidence>
<dbReference type="EMBL" id="PIUK01000339">
    <property type="protein sequence ID" value="MBY6278098.1"/>
    <property type="molecule type" value="Genomic_DNA"/>
</dbReference>
<sequence>MKMKKMGIFILLILVGCTGSLVIWYKYSTASEKSYHINEQKIVGASKVSSLQVDTNSINIHVIVQNDMENIKLYLSGKVENKKDIHFSSNLDHGRLKVEAKYQDSFKISKDRSKLELKIFVPIQLANLRVSSLSGDIKIKDINCLFIDINTKSGDINMGGSVAKNGLLLKTSSGNIVIDKSIAGNSKMKTSSGDMMMSNMNTQTLHVESSSGDININSKKIKNSINIQTNSGNIYLNSQEKPNDIKLDFYSHTGEVSFVNIDNFKYTIQKENHVQGVIGSGRTSVKAISKSGNLHFSSSK</sequence>
<organism evidence="2 3">
    <name type="scientific">Symbiobacterium thermophilum</name>
    <dbReference type="NCBI Taxonomy" id="2734"/>
    <lineage>
        <taxon>Bacteria</taxon>
        <taxon>Bacillati</taxon>
        <taxon>Bacillota</taxon>
        <taxon>Clostridia</taxon>
        <taxon>Eubacteriales</taxon>
        <taxon>Symbiobacteriaceae</taxon>
        <taxon>Symbiobacterium</taxon>
    </lineage>
</organism>